<evidence type="ECO:0000313" key="3">
    <source>
        <dbReference type="EMBL" id="PBK94483.1"/>
    </source>
</evidence>
<keyword evidence="4" id="KW-1185">Reference proteome</keyword>
<organism evidence="3 4">
    <name type="scientific">Armillaria gallica</name>
    <name type="common">Bulbous honey fungus</name>
    <name type="synonym">Armillaria bulbosa</name>
    <dbReference type="NCBI Taxonomy" id="47427"/>
    <lineage>
        <taxon>Eukaryota</taxon>
        <taxon>Fungi</taxon>
        <taxon>Dikarya</taxon>
        <taxon>Basidiomycota</taxon>
        <taxon>Agaricomycotina</taxon>
        <taxon>Agaricomycetes</taxon>
        <taxon>Agaricomycetidae</taxon>
        <taxon>Agaricales</taxon>
        <taxon>Marasmiineae</taxon>
        <taxon>Physalacriaceae</taxon>
        <taxon>Armillaria</taxon>
    </lineage>
</organism>
<dbReference type="Proteomes" id="UP000217790">
    <property type="component" value="Unassembled WGS sequence"/>
</dbReference>
<feature type="compositionally biased region" description="Polar residues" evidence="1">
    <location>
        <begin position="1"/>
        <end position="16"/>
    </location>
</feature>
<dbReference type="InterPro" id="IPR045341">
    <property type="entry name" value="DUF6532"/>
</dbReference>
<dbReference type="AlphaFoldDB" id="A0A2H3E1Q5"/>
<proteinExistence type="predicted"/>
<dbReference type="InParanoid" id="A0A2H3E1Q5"/>
<gene>
    <name evidence="3" type="ORF">ARMGADRAFT_1029562</name>
</gene>
<feature type="domain" description="DUF6532" evidence="2">
    <location>
        <begin position="235"/>
        <end position="419"/>
    </location>
</feature>
<dbReference type="Pfam" id="PF20149">
    <property type="entry name" value="DUF6532"/>
    <property type="match status" value="1"/>
</dbReference>
<dbReference type="OrthoDB" id="3244572at2759"/>
<dbReference type="STRING" id="47427.A0A2H3E1Q5"/>
<evidence type="ECO:0000256" key="1">
    <source>
        <dbReference type="SAM" id="MobiDB-lite"/>
    </source>
</evidence>
<evidence type="ECO:0000259" key="2">
    <source>
        <dbReference type="Pfam" id="PF20149"/>
    </source>
</evidence>
<dbReference type="OMA" id="CISEWET"/>
<sequence length="447" mass="50122">MSKRSQASRGPSTDRQPASKRSRQSRDDLSSNIQLPNRTRSKENRVLTEKQAANDQACKDAEIAQLRKQLARSQKSNEQQRVLLDNTNRTEARRKQQYYDDYQRLHGRSPPESESEDNVDGNGSDSDDGHTFSVTLTLTPATFKSAQLTAPPTAPSHTEVGRESQRSNNATATLAAPPPSLPRVGSDPPTSSVEYLTDNPSVPAATPLPPSQITGSKGDKLSHYEGRTKTLLRKAMRGYEGRLGAINMCPEEATQSSWAQEEWRIQFESDEQPIKLSDKMLKLIRKRGVRVRSFVRDQIKPLIRPAYGFVAGAESANAVRENKQKCVELMTALGFYYKDATTRTGYFNSPILFDAIGRAFFYNKSAPGLAFPERFNPIPVPALAFIFTVIEHCLNEWSTGSYKALIFNETEASVRYHEHHLPAVKQWTEISPDLTTVLQKAWYTKAR</sequence>
<feature type="compositionally biased region" description="Basic and acidic residues" evidence="1">
    <location>
        <begin position="88"/>
        <end position="104"/>
    </location>
</feature>
<name>A0A2H3E1Q5_ARMGA</name>
<evidence type="ECO:0000313" key="4">
    <source>
        <dbReference type="Proteomes" id="UP000217790"/>
    </source>
</evidence>
<dbReference type="EMBL" id="KZ293654">
    <property type="protein sequence ID" value="PBK94483.1"/>
    <property type="molecule type" value="Genomic_DNA"/>
</dbReference>
<protein>
    <recommendedName>
        <fullName evidence="2">DUF6532 domain-containing protein</fullName>
    </recommendedName>
</protein>
<accession>A0A2H3E1Q5</accession>
<feature type="region of interest" description="Disordered" evidence="1">
    <location>
        <begin position="1"/>
        <end position="57"/>
    </location>
</feature>
<feature type="compositionally biased region" description="Polar residues" evidence="1">
    <location>
        <begin position="132"/>
        <end position="150"/>
    </location>
</feature>
<feature type="compositionally biased region" description="Polar residues" evidence="1">
    <location>
        <begin position="71"/>
        <end position="87"/>
    </location>
</feature>
<feature type="compositionally biased region" description="Polar residues" evidence="1">
    <location>
        <begin position="188"/>
        <end position="200"/>
    </location>
</feature>
<reference evidence="4" key="1">
    <citation type="journal article" date="2017" name="Nat. Ecol. Evol.">
        <title>Genome expansion and lineage-specific genetic innovations in the forest pathogenic fungi Armillaria.</title>
        <authorList>
            <person name="Sipos G."/>
            <person name="Prasanna A.N."/>
            <person name="Walter M.C."/>
            <person name="O'Connor E."/>
            <person name="Balint B."/>
            <person name="Krizsan K."/>
            <person name="Kiss B."/>
            <person name="Hess J."/>
            <person name="Varga T."/>
            <person name="Slot J."/>
            <person name="Riley R."/>
            <person name="Boka B."/>
            <person name="Rigling D."/>
            <person name="Barry K."/>
            <person name="Lee J."/>
            <person name="Mihaltcheva S."/>
            <person name="LaButti K."/>
            <person name="Lipzen A."/>
            <person name="Waldron R."/>
            <person name="Moloney N.M."/>
            <person name="Sperisen C."/>
            <person name="Kredics L."/>
            <person name="Vagvoelgyi C."/>
            <person name="Patrignani A."/>
            <person name="Fitzpatrick D."/>
            <person name="Nagy I."/>
            <person name="Doyle S."/>
            <person name="Anderson J.B."/>
            <person name="Grigoriev I.V."/>
            <person name="Gueldener U."/>
            <person name="Muensterkoetter M."/>
            <person name="Nagy L.G."/>
        </authorList>
    </citation>
    <scope>NUCLEOTIDE SEQUENCE [LARGE SCALE GENOMIC DNA]</scope>
    <source>
        <strain evidence="4">Ar21-2</strain>
    </source>
</reference>
<feature type="region of interest" description="Disordered" evidence="1">
    <location>
        <begin position="69"/>
        <end position="222"/>
    </location>
</feature>